<protein>
    <recommendedName>
        <fullName evidence="3">Transcriptional regulator, AbiEi antitoxin, Type IV TA system</fullName>
    </recommendedName>
</protein>
<dbReference type="Proteomes" id="UP001205867">
    <property type="component" value="Unassembled WGS sequence"/>
</dbReference>
<dbReference type="EMBL" id="JALXKZ020000002">
    <property type="protein sequence ID" value="MCV7628084.1"/>
    <property type="molecule type" value="Genomic_DNA"/>
</dbReference>
<accession>A0AAP3AFC6</accession>
<sequence>MTLLSDHARTLLPGRGPLLSAADPHDGAARHRLERAWTRGVLVRLCPRVYISVSDWAALRPWDRAVVSAVALSIARPETVFTGLTAARLHGLGPAVEPPALELRAPSPGHHGAGPLTRRPFAPSLVAHDRRLPVPPRRRPRWGLPEAAPAAPQPVEAVLSDGQSLGTVLADPLPTVLLVLGAATPFRDAVAPLDALVRARPEEAARWARQAESRLKSAAALRRFERAWHFADARAESAGESYSRAILHELGFVPPTALQHRHRDANGREVARTDFWWEQVRVYGEFDGLGKYDLSFFDGDDTARRASIRREKEREVALQLVTRAGAHWTWGDLLRPDRLARILTAAGVPRSV</sequence>
<evidence type="ECO:0008006" key="3">
    <source>
        <dbReference type="Google" id="ProtNLM"/>
    </source>
</evidence>
<reference evidence="1" key="1">
    <citation type="submission" date="2023-06" db="EMBL/GenBank/DDBJ databases">
        <title>lsaBGC provides a comprehensive framework for evolutionary analysis of biosynthetic gene clusters within focal taxa.</title>
        <authorList>
            <person name="Salamzade R."/>
            <person name="Sandstrom S."/>
            <person name="Kalan L.R."/>
        </authorList>
    </citation>
    <scope>NUCLEOTIDE SEQUENCE</scope>
    <source>
        <strain evidence="1">P3-SID899</strain>
    </source>
</reference>
<proteinExistence type="predicted"/>
<evidence type="ECO:0000313" key="1">
    <source>
        <dbReference type="EMBL" id="MCV7628084.1"/>
    </source>
</evidence>
<dbReference type="AlphaFoldDB" id="A0AAP3AFC6"/>
<organism evidence="1 2">
    <name type="scientific">Micrococcus luteus</name>
    <name type="common">Micrococcus lysodeikticus</name>
    <dbReference type="NCBI Taxonomy" id="1270"/>
    <lineage>
        <taxon>Bacteria</taxon>
        <taxon>Bacillati</taxon>
        <taxon>Actinomycetota</taxon>
        <taxon>Actinomycetes</taxon>
        <taxon>Micrococcales</taxon>
        <taxon>Micrococcaceae</taxon>
        <taxon>Micrococcus</taxon>
    </lineage>
</organism>
<gene>
    <name evidence="1" type="ORF">M3A82_001815</name>
</gene>
<evidence type="ECO:0000313" key="2">
    <source>
        <dbReference type="Proteomes" id="UP001205867"/>
    </source>
</evidence>
<comment type="caution">
    <text evidence="1">The sequence shown here is derived from an EMBL/GenBank/DDBJ whole genome shotgun (WGS) entry which is preliminary data.</text>
</comment>
<name>A0AAP3AFC6_MICLU</name>